<protein>
    <submittedName>
        <fullName evidence="1">Major capsid protein</fullName>
    </submittedName>
</protein>
<dbReference type="RefSeq" id="WP_133328121.1">
    <property type="nucleotide sequence ID" value="NZ_SMYL01000004.1"/>
</dbReference>
<evidence type="ECO:0000313" key="1">
    <source>
        <dbReference type="EMBL" id="TDK65982.1"/>
    </source>
</evidence>
<dbReference type="Pfam" id="PF03864">
    <property type="entry name" value="Phage_cap_E"/>
    <property type="match status" value="1"/>
</dbReference>
<accession>A0A4R5W1M4</accession>
<proteinExistence type="predicted"/>
<keyword evidence="2" id="KW-1185">Reference proteome</keyword>
<dbReference type="EMBL" id="SMYL01000004">
    <property type="protein sequence ID" value="TDK65982.1"/>
    <property type="molecule type" value="Genomic_DNA"/>
</dbReference>
<dbReference type="InterPro" id="IPR005564">
    <property type="entry name" value="Major_capsid_GpE"/>
</dbReference>
<name>A0A4R5W1M4_9BURK</name>
<sequence length="326" mass="35811">MNLADLFTVTTLTDAINKLPSVPGLAGATGLFEEKGVTTSSIVVEQRAGQLHLVQSIDRNADPTIVKSGKRQRRSFEIPHLPVAGQLLPSELQDIAPFGADGGAMPQATIINDKLEEMKASLEATREWQRIGAIKGQILDADGSIIYDLYKEFDIEQHRVNIALANKNTDVLKECNNLKRHVEKNVRGQILNGVQAFVGADFYDALVGHDRVRAAFANWQAAQDRLGGDMRSGFTFGGITFIEYAGEVNGQPFISPDVARILPNAKNVFRMYNAPANYNETTNTIGLPFYAKAQERRLGKGWDLEAQSNPLALCLYPEALVELKLT</sequence>
<dbReference type="Proteomes" id="UP000294829">
    <property type="component" value="Unassembled WGS sequence"/>
</dbReference>
<organism evidence="1 2">
    <name type="scientific">Sapientia aquatica</name>
    <dbReference type="NCBI Taxonomy" id="1549640"/>
    <lineage>
        <taxon>Bacteria</taxon>
        <taxon>Pseudomonadati</taxon>
        <taxon>Pseudomonadota</taxon>
        <taxon>Betaproteobacteria</taxon>
        <taxon>Burkholderiales</taxon>
        <taxon>Oxalobacteraceae</taxon>
        <taxon>Sapientia</taxon>
    </lineage>
</organism>
<evidence type="ECO:0000313" key="2">
    <source>
        <dbReference type="Proteomes" id="UP000294829"/>
    </source>
</evidence>
<dbReference type="AlphaFoldDB" id="A0A4R5W1M4"/>
<dbReference type="OrthoDB" id="6388191at2"/>
<gene>
    <name evidence="1" type="ORF">E2I14_10330</name>
</gene>
<comment type="caution">
    <text evidence="1">The sequence shown here is derived from an EMBL/GenBank/DDBJ whole genome shotgun (WGS) entry which is preliminary data.</text>
</comment>
<reference evidence="1 2" key="1">
    <citation type="submission" date="2019-03" db="EMBL/GenBank/DDBJ databases">
        <title>Sapientia aquatica gen. nov., sp. nov., isolated from a crater lake.</title>
        <authorList>
            <person name="Felfoldi T."/>
            <person name="Szabo A."/>
            <person name="Toth E."/>
            <person name="Schumann P."/>
            <person name="Keki Z."/>
            <person name="Marialigeti K."/>
            <person name="Mathe I."/>
        </authorList>
    </citation>
    <scope>NUCLEOTIDE SEQUENCE [LARGE SCALE GENOMIC DNA]</scope>
    <source>
        <strain evidence="1 2">SA-152</strain>
    </source>
</reference>